<gene>
    <name evidence="9" type="ORF">CBR_g27895</name>
</gene>
<dbReference type="PANTHER" id="PTHR11743:SF70">
    <property type="entry name" value="GH26960P-RELATED"/>
    <property type="match status" value="1"/>
</dbReference>
<organism evidence="9 10">
    <name type="scientific">Chara braunii</name>
    <name type="common">Braun's stonewort</name>
    <dbReference type="NCBI Taxonomy" id="69332"/>
    <lineage>
        <taxon>Eukaryota</taxon>
        <taxon>Viridiplantae</taxon>
        <taxon>Streptophyta</taxon>
        <taxon>Charophyceae</taxon>
        <taxon>Charales</taxon>
        <taxon>Characeae</taxon>
        <taxon>Chara</taxon>
    </lineage>
</organism>
<dbReference type="InterPro" id="IPR023614">
    <property type="entry name" value="Porin_dom_sf"/>
</dbReference>
<comment type="similarity">
    <text evidence="2">Belongs to the eukaryotic mitochondrial porin (TC 1.B.8.1) family.</text>
</comment>
<dbReference type="GO" id="GO:0015288">
    <property type="term" value="F:porin activity"/>
    <property type="evidence" value="ECO:0007669"/>
    <property type="project" value="UniProtKB-KW"/>
</dbReference>
<dbReference type="OrthoDB" id="7827681at2759"/>
<evidence type="ECO:0000256" key="7">
    <source>
        <dbReference type="ARBA" id="ARBA00023114"/>
    </source>
</evidence>
<evidence type="ECO:0000313" key="9">
    <source>
        <dbReference type="EMBL" id="GBG78672.1"/>
    </source>
</evidence>
<dbReference type="InterPro" id="IPR001925">
    <property type="entry name" value="Porin_Euk"/>
</dbReference>
<evidence type="ECO:0000256" key="6">
    <source>
        <dbReference type="ARBA" id="ARBA00023065"/>
    </source>
</evidence>
<evidence type="ECO:0000256" key="3">
    <source>
        <dbReference type="ARBA" id="ARBA00022448"/>
    </source>
</evidence>
<dbReference type="STRING" id="69332.A0A388L8V1"/>
<proteinExistence type="inferred from homology"/>
<accession>A0A388L8V1</accession>
<keyword evidence="8" id="KW-0472">Membrane</keyword>
<dbReference type="CDD" id="cd07306">
    <property type="entry name" value="Porin3_VDAC"/>
    <property type="match status" value="1"/>
</dbReference>
<comment type="subcellular location">
    <subcellularLocation>
        <location evidence="1">Membrane</location>
    </subcellularLocation>
</comment>
<dbReference type="FunFam" id="2.40.160.10:FF:000003">
    <property type="entry name" value="Outer mitochondrial membrane protein porin"/>
    <property type="match status" value="1"/>
</dbReference>
<dbReference type="GO" id="GO:0005741">
    <property type="term" value="C:mitochondrial outer membrane"/>
    <property type="evidence" value="ECO:0007669"/>
    <property type="project" value="InterPro"/>
</dbReference>
<dbReference type="GO" id="GO:0046930">
    <property type="term" value="C:pore complex"/>
    <property type="evidence" value="ECO:0007669"/>
    <property type="project" value="UniProtKB-KW"/>
</dbReference>
<dbReference type="Pfam" id="PF01459">
    <property type="entry name" value="Porin_3"/>
    <property type="match status" value="1"/>
</dbReference>
<name>A0A388L8V1_CHABU</name>
<dbReference type="Gene3D" id="2.40.160.10">
    <property type="entry name" value="Porin"/>
    <property type="match status" value="1"/>
</dbReference>
<evidence type="ECO:0000256" key="4">
    <source>
        <dbReference type="ARBA" id="ARBA00022452"/>
    </source>
</evidence>
<dbReference type="Proteomes" id="UP000265515">
    <property type="component" value="Unassembled WGS sequence"/>
</dbReference>
<comment type="caution">
    <text evidence="9">The sequence shown here is derived from an EMBL/GenBank/DDBJ whole genome shotgun (WGS) entry which is preliminary data.</text>
</comment>
<dbReference type="OMA" id="DGMFVPH"/>
<evidence type="ECO:0000256" key="2">
    <source>
        <dbReference type="ARBA" id="ARBA00009624"/>
    </source>
</evidence>
<evidence type="ECO:0000256" key="5">
    <source>
        <dbReference type="ARBA" id="ARBA00022692"/>
    </source>
</evidence>
<keyword evidence="10" id="KW-1185">Reference proteome</keyword>
<dbReference type="PANTHER" id="PTHR11743">
    <property type="entry name" value="VOLTAGE-DEPENDENT ANION-SELECTIVE CHANNEL"/>
    <property type="match status" value="1"/>
</dbReference>
<dbReference type="EMBL" id="BFEA01000300">
    <property type="protein sequence ID" value="GBG78672.1"/>
    <property type="molecule type" value="Genomic_DNA"/>
</dbReference>
<reference evidence="9 10" key="1">
    <citation type="journal article" date="2018" name="Cell">
        <title>The Chara Genome: Secondary Complexity and Implications for Plant Terrestrialization.</title>
        <authorList>
            <person name="Nishiyama T."/>
            <person name="Sakayama H."/>
            <person name="Vries J.D."/>
            <person name="Buschmann H."/>
            <person name="Saint-Marcoux D."/>
            <person name="Ullrich K.K."/>
            <person name="Haas F.B."/>
            <person name="Vanderstraeten L."/>
            <person name="Becker D."/>
            <person name="Lang D."/>
            <person name="Vosolsobe S."/>
            <person name="Rombauts S."/>
            <person name="Wilhelmsson P.K.I."/>
            <person name="Janitza P."/>
            <person name="Kern R."/>
            <person name="Heyl A."/>
            <person name="Rumpler F."/>
            <person name="Villalobos L.I.A.C."/>
            <person name="Clay J.M."/>
            <person name="Skokan R."/>
            <person name="Toyoda A."/>
            <person name="Suzuki Y."/>
            <person name="Kagoshima H."/>
            <person name="Schijlen E."/>
            <person name="Tajeshwar N."/>
            <person name="Catarino B."/>
            <person name="Hetherington A.J."/>
            <person name="Saltykova A."/>
            <person name="Bonnot C."/>
            <person name="Breuninger H."/>
            <person name="Symeonidi A."/>
            <person name="Radhakrishnan G.V."/>
            <person name="Van Nieuwerburgh F."/>
            <person name="Deforce D."/>
            <person name="Chang C."/>
            <person name="Karol K.G."/>
            <person name="Hedrich R."/>
            <person name="Ulvskov P."/>
            <person name="Glockner G."/>
            <person name="Delwiche C.F."/>
            <person name="Petrasek J."/>
            <person name="Van de Peer Y."/>
            <person name="Friml J."/>
            <person name="Beilby M."/>
            <person name="Dolan L."/>
            <person name="Kohara Y."/>
            <person name="Sugano S."/>
            <person name="Fujiyama A."/>
            <person name="Delaux P.-M."/>
            <person name="Quint M."/>
            <person name="TheiBen G."/>
            <person name="Hagemann M."/>
            <person name="Harholt J."/>
            <person name="Dunand C."/>
            <person name="Zachgo S."/>
            <person name="Langdale J."/>
            <person name="Maumus F."/>
            <person name="Straeten D.V.D."/>
            <person name="Gould S.B."/>
            <person name="Rensing S.A."/>
        </authorList>
    </citation>
    <scope>NUCLEOTIDE SEQUENCE [LARGE SCALE GENOMIC DNA]</scope>
    <source>
        <strain evidence="9 10">S276</strain>
    </source>
</reference>
<protein>
    <submittedName>
        <fullName evidence="9">Uncharacterized protein</fullName>
    </submittedName>
</protein>
<keyword evidence="5" id="KW-0812">Transmembrane</keyword>
<keyword evidence="7" id="KW-0626">Porin</keyword>
<dbReference type="InterPro" id="IPR027246">
    <property type="entry name" value="Porin_Euk/Tom40"/>
</dbReference>
<keyword evidence="4" id="KW-1134">Transmembrane beta strand</keyword>
<evidence type="ECO:0000313" key="10">
    <source>
        <dbReference type="Proteomes" id="UP000265515"/>
    </source>
</evidence>
<dbReference type="Gramene" id="GBG78672">
    <property type="protein sequence ID" value="GBG78672"/>
    <property type="gene ID" value="CBR_g27895"/>
</dbReference>
<keyword evidence="3" id="KW-0813">Transport</keyword>
<evidence type="ECO:0000256" key="1">
    <source>
        <dbReference type="ARBA" id="ARBA00004370"/>
    </source>
</evidence>
<evidence type="ECO:0000256" key="8">
    <source>
        <dbReference type="ARBA" id="ARBA00023136"/>
    </source>
</evidence>
<keyword evidence="6" id="KW-0406">Ion transport</keyword>
<sequence>MGKGPGLFSDIGKKAKDLLTKEYTYDQKFTVTTTSPNGLAFITSGTKKGDLFAGDLKSEYKSGNVRTEVKVDTASKLWVTVVAENLTNGLTAGFSGALPDNKSGKADFTFVHEYIGLTGSIGLTANPKVEVTAAVGHDGKSVGGEITYDTASGTFTRYNAGVGFTNADFSVAAHVVDKGDTYKTSVYHAVNPRTCVGVEIAHAKKAGQGRENTFTAGLAHRLDSLTTVKGKLNNLGMVAGLVQHEWRPKSTVTISGEVDTKALDKSAKIGLGLALKP</sequence>
<dbReference type="GO" id="GO:0008308">
    <property type="term" value="F:voltage-gated monoatomic anion channel activity"/>
    <property type="evidence" value="ECO:0007669"/>
    <property type="project" value="InterPro"/>
</dbReference>
<dbReference type="AlphaFoldDB" id="A0A388L8V1"/>